<dbReference type="InterPro" id="IPR003838">
    <property type="entry name" value="ABC3_permease_C"/>
</dbReference>
<dbReference type="GO" id="GO:0022857">
    <property type="term" value="F:transmembrane transporter activity"/>
    <property type="evidence" value="ECO:0007669"/>
    <property type="project" value="TreeGrafter"/>
</dbReference>
<keyword evidence="11" id="KW-1185">Reference proteome</keyword>
<dbReference type="GO" id="GO:0005886">
    <property type="term" value="C:plasma membrane"/>
    <property type="evidence" value="ECO:0007669"/>
    <property type="project" value="UniProtKB-SubCell"/>
</dbReference>
<dbReference type="EMBL" id="MTSE01000001">
    <property type="protein sequence ID" value="OUJ75867.1"/>
    <property type="molecule type" value="Genomic_DNA"/>
</dbReference>
<evidence type="ECO:0000313" key="10">
    <source>
        <dbReference type="EMBL" id="OUJ75867.1"/>
    </source>
</evidence>
<comment type="caution">
    <text evidence="10">The sequence shown here is derived from an EMBL/GenBank/DDBJ whole genome shotgun (WGS) entry which is preliminary data.</text>
</comment>
<feature type="transmembrane region" description="Helical" evidence="7">
    <location>
        <begin position="21"/>
        <end position="43"/>
    </location>
</feature>
<evidence type="ECO:0000259" key="8">
    <source>
        <dbReference type="Pfam" id="PF02687"/>
    </source>
</evidence>
<evidence type="ECO:0000256" key="2">
    <source>
        <dbReference type="ARBA" id="ARBA00022475"/>
    </source>
</evidence>
<sequence>MPMFDLDKWREIWATVRRHKLRTGLTAFGVFWGIFMLVVLLGAGKGLRNGVERQFNVAKNAVFVWSQRTSIPYAGLKVGRFVQFTNDDVVALQRGVPEAALVLPRNTLDGDFSIQYGTKSSTFSVKGEYPAFPAVRPVNLTEGRFINQPDIKERRKIAVIGERVVEVLFGDENPIGQEIRIKGIYFRVVGVFKGSGEAEEAQEDAQTIYIPLTALQNTFNKPNQVGFFAFIPKVGVPAKEVEIKVKQVLARQHKVAPTDERAFGSANVEEEYARVQGLFLGISSFSWLVSIGTILAGIIGVSNIMLIVVKERTKEIGIRKALGATPWSIVSLIVQESIVITAVAGMLGLLLGTALMAGINSMIAGQEIGFFANPQVDVSVALTAVALLVVAGAVAGLVPAAKAAQVQPVIALKDE</sequence>
<evidence type="ECO:0000256" key="1">
    <source>
        <dbReference type="ARBA" id="ARBA00004651"/>
    </source>
</evidence>
<dbReference type="InterPro" id="IPR025857">
    <property type="entry name" value="MacB_PCD"/>
</dbReference>
<feature type="domain" description="MacB-like periplasmic core" evidence="9">
    <location>
        <begin position="23"/>
        <end position="245"/>
    </location>
</feature>
<evidence type="ECO:0000256" key="7">
    <source>
        <dbReference type="SAM" id="Phobius"/>
    </source>
</evidence>
<keyword evidence="2" id="KW-1003">Cell membrane</keyword>
<evidence type="ECO:0000256" key="5">
    <source>
        <dbReference type="ARBA" id="ARBA00023136"/>
    </source>
</evidence>
<dbReference type="AlphaFoldDB" id="A0A243WKK1"/>
<feature type="transmembrane region" description="Helical" evidence="7">
    <location>
        <begin position="285"/>
        <end position="309"/>
    </location>
</feature>
<feature type="domain" description="ABC3 transporter permease C-terminal" evidence="8">
    <location>
        <begin position="288"/>
        <end position="408"/>
    </location>
</feature>
<evidence type="ECO:0000313" key="11">
    <source>
        <dbReference type="Proteomes" id="UP000194873"/>
    </source>
</evidence>
<proteinExistence type="inferred from homology"/>
<dbReference type="InterPro" id="IPR050250">
    <property type="entry name" value="Macrolide_Exporter_MacB"/>
</dbReference>
<gene>
    <name evidence="10" type="ORF">BXP70_00795</name>
</gene>
<accession>A0A243WKK1</accession>
<evidence type="ECO:0000256" key="3">
    <source>
        <dbReference type="ARBA" id="ARBA00022692"/>
    </source>
</evidence>
<evidence type="ECO:0000256" key="6">
    <source>
        <dbReference type="ARBA" id="ARBA00038076"/>
    </source>
</evidence>
<feature type="transmembrane region" description="Helical" evidence="7">
    <location>
        <begin position="329"/>
        <end position="359"/>
    </location>
</feature>
<comment type="similarity">
    <text evidence="6">Belongs to the ABC-4 integral membrane protein family.</text>
</comment>
<dbReference type="PANTHER" id="PTHR30572:SF4">
    <property type="entry name" value="ABC TRANSPORTER PERMEASE YTRF"/>
    <property type="match status" value="1"/>
</dbReference>
<evidence type="ECO:0000256" key="4">
    <source>
        <dbReference type="ARBA" id="ARBA00022989"/>
    </source>
</evidence>
<organism evidence="10 11">
    <name type="scientific">Hymenobacter crusticola</name>
    <dbReference type="NCBI Taxonomy" id="1770526"/>
    <lineage>
        <taxon>Bacteria</taxon>
        <taxon>Pseudomonadati</taxon>
        <taxon>Bacteroidota</taxon>
        <taxon>Cytophagia</taxon>
        <taxon>Cytophagales</taxon>
        <taxon>Hymenobacteraceae</taxon>
        <taxon>Hymenobacter</taxon>
    </lineage>
</organism>
<name>A0A243WKK1_9BACT</name>
<evidence type="ECO:0000259" key="9">
    <source>
        <dbReference type="Pfam" id="PF12704"/>
    </source>
</evidence>
<keyword evidence="3 7" id="KW-0812">Transmembrane</keyword>
<dbReference type="Pfam" id="PF02687">
    <property type="entry name" value="FtsX"/>
    <property type="match status" value="1"/>
</dbReference>
<dbReference type="Pfam" id="PF12704">
    <property type="entry name" value="MacB_PCD"/>
    <property type="match status" value="1"/>
</dbReference>
<comment type="subcellular location">
    <subcellularLocation>
        <location evidence="1">Cell membrane</location>
        <topology evidence="1">Multi-pass membrane protein</topology>
    </subcellularLocation>
</comment>
<protein>
    <submittedName>
        <fullName evidence="10">ABC transporter permease</fullName>
    </submittedName>
</protein>
<keyword evidence="4 7" id="KW-1133">Transmembrane helix</keyword>
<reference evidence="10 11" key="1">
    <citation type="submission" date="2017-01" db="EMBL/GenBank/DDBJ databases">
        <title>A new Hymenobacter.</title>
        <authorList>
            <person name="Liang Y."/>
            <person name="Feng F."/>
        </authorList>
    </citation>
    <scope>NUCLEOTIDE SEQUENCE [LARGE SCALE GENOMIC DNA]</scope>
    <source>
        <strain evidence="10">MIMBbqt21</strain>
    </source>
</reference>
<dbReference type="Proteomes" id="UP000194873">
    <property type="component" value="Unassembled WGS sequence"/>
</dbReference>
<keyword evidence="5 7" id="KW-0472">Membrane</keyword>
<feature type="transmembrane region" description="Helical" evidence="7">
    <location>
        <begin position="379"/>
        <end position="398"/>
    </location>
</feature>
<dbReference type="PANTHER" id="PTHR30572">
    <property type="entry name" value="MEMBRANE COMPONENT OF TRANSPORTER-RELATED"/>
    <property type="match status" value="1"/>
</dbReference>